<dbReference type="GO" id="GO:0052689">
    <property type="term" value="F:carboxylic ester hydrolase activity"/>
    <property type="evidence" value="ECO:0007669"/>
    <property type="project" value="UniProtKB-KW"/>
</dbReference>
<evidence type="ECO:0000256" key="4">
    <source>
        <dbReference type="ARBA" id="ARBA00022801"/>
    </source>
</evidence>
<dbReference type="GO" id="GO:0005829">
    <property type="term" value="C:cytosol"/>
    <property type="evidence" value="ECO:0007669"/>
    <property type="project" value="TreeGrafter"/>
</dbReference>
<protein>
    <recommendedName>
        <fullName evidence="2">S-formylglutathione hydrolase</fullName>
        <ecNumber evidence="2">3.1.2.12</ecNumber>
    </recommendedName>
</protein>
<organism evidence="5">
    <name type="scientific">metagenome</name>
    <dbReference type="NCBI Taxonomy" id="256318"/>
    <lineage>
        <taxon>unclassified sequences</taxon>
        <taxon>metagenomes</taxon>
    </lineage>
</organism>
<dbReference type="GO" id="GO:0018738">
    <property type="term" value="F:S-formylglutathione hydrolase activity"/>
    <property type="evidence" value="ECO:0007669"/>
    <property type="project" value="UniProtKB-EC"/>
</dbReference>
<dbReference type="NCBIfam" id="TIGR02821">
    <property type="entry name" value="fghA_ester_D"/>
    <property type="match status" value="1"/>
</dbReference>
<reference evidence="5" key="1">
    <citation type="submission" date="2018-07" db="EMBL/GenBank/DDBJ databases">
        <authorList>
            <person name="Quirk P.G."/>
            <person name="Krulwich T.A."/>
        </authorList>
    </citation>
    <scope>NUCLEOTIDE SEQUENCE</scope>
</reference>
<dbReference type="GO" id="GO:0046294">
    <property type="term" value="P:formaldehyde catabolic process"/>
    <property type="evidence" value="ECO:0007669"/>
    <property type="project" value="InterPro"/>
</dbReference>
<comment type="similarity">
    <text evidence="1">Belongs to the esterase D family.</text>
</comment>
<dbReference type="PANTHER" id="PTHR10061">
    <property type="entry name" value="S-FORMYLGLUTATHIONE HYDROLASE"/>
    <property type="match status" value="1"/>
</dbReference>
<sequence length="294" mass="32930">MLRAFFPTPPPKPKAPELVRQYRSFGGIQAVYRHASRITGTDMEFALFLPPETRPRPCPVVFWLSGLTCTWANFTEKAGAQRAAAELGLILVCPDTSPRGLDLPGEHASYDFGSGAGFYLDATVAPWKRHYRMETYLIEELSELVFAHFPADPKRQGICGHSMGGHGALTLAFRHPGRFHSLSALAPIVAPSEVPWGQKAFKGYLGTDRADWRAHDACRLVAKSHWRSEILIDQGLDDEFLTTQLRPELFEAACTRAEVPLTLRRQNGYDHSYYFIATFIEDHLRHHARLLGGA</sequence>
<proteinExistence type="inferred from homology"/>
<dbReference type="Gene3D" id="3.40.50.1820">
    <property type="entry name" value="alpha/beta hydrolase"/>
    <property type="match status" value="1"/>
</dbReference>
<dbReference type="EMBL" id="UIDG01000488">
    <property type="protein sequence ID" value="SUS07940.1"/>
    <property type="molecule type" value="Genomic_DNA"/>
</dbReference>
<gene>
    <name evidence="5" type="primary">frmC</name>
    <name evidence="5" type="ORF">DF3PB_5380002</name>
</gene>
<name>A0A380THM3_9ZZZZ</name>
<dbReference type="EC" id="3.1.2.12" evidence="2"/>
<dbReference type="Pfam" id="PF00756">
    <property type="entry name" value="Esterase"/>
    <property type="match status" value="1"/>
</dbReference>
<evidence type="ECO:0000313" key="5">
    <source>
        <dbReference type="EMBL" id="SUS07940.1"/>
    </source>
</evidence>
<evidence type="ECO:0000256" key="3">
    <source>
        <dbReference type="ARBA" id="ARBA00022487"/>
    </source>
</evidence>
<dbReference type="InterPro" id="IPR000801">
    <property type="entry name" value="Esterase-like"/>
</dbReference>
<evidence type="ECO:0000256" key="1">
    <source>
        <dbReference type="ARBA" id="ARBA00005622"/>
    </source>
</evidence>
<dbReference type="InterPro" id="IPR014186">
    <property type="entry name" value="S-formylglutathione_hydrol"/>
</dbReference>
<dbReference type="PANTHER" id="PTHR10061:SF0">
    <property type="entry name" value="S-FORMYLGLUTATHIONE HYDROLASE"/>
    <property type="match status" value="1"/>
</dbReference>
<dbReference type="AlphaFoldDB" id="A0A380THM3"/>
<keyword evidence="3" id="KW-0719">Serine esterase</keyword>
<keyword evidence="4 5" id="KW-0378">Hydrolase</keyword>
<dbReference type="FunFam" id="3.40.50.1820:FF:000002">
    <property type="entry name" value="S-formylglutathione hydrolase"/>
    <property type="match status" value="1"/>
</dbReference>
<evidence type="ECO:0000256" key="2">
    <source>
        <dbReference type="ARBA" id="ARBA00012479"/>
    </source>
</evidence>
<dbReference type="InterPro" id="IPR029058">
    <property type="entry name" value="AB_hydrolase_fold"/>
</dbReference>
<dbReference type="SUPFAM" id="SSF53474">
    <property type="entry name" value="alpha/beta-Hydrolases"/>
    <property type="match status" value="1"/>
</dbReference>
<accession>A0A380THM3</accession>